<keyword evidence="3" id="KW-1185">Reference proteome</keyword>
<dbReference type="InterPro" id="IPR000683">
    <property type="entry name" value="Gfo/Idh/MocA-like_OxRdtase_N"/>
</dbReference>
<dbReference type="AlphaFoldDB" id="A0A1G8JBW4"/>
<dbReference type="Gene3D" id="3.40.50.720">
    <property type="entry name" value="NAD(P)-binding Rossmann-like Domain"/>
    <property type="match status" value="1"/>
</dbReference>
<name>A0A1G8JBW4_9RHOO</name>
<evidence type="ECO:0000313" key="2">
    <source>
        <dbReference type="EMBL" id="SDI28735.1"/>
    </source>
</evidence>
<organism evidence="2 3">
    <name type="scientific">Propionivibrio dicarboxylicus</name>
    <dbReference type="NCBI Taxonomy" id="83767"/>
    <lineage>
        <taxon>Bacteria</taxon>
        <taxon>Pseudomonadati</taxon>
        <taxon>Pseudomonadota</taxon>
        <taxon>Betaproteobacteria</taxon>
        <taxon>Rhodocyclales</taxon>
        <taxon>Rhodocyclaceae</taxon>
        <taxon>Propionivibrio</taxon>
    </lineage>
</organism>
<dbReference type="Pfam" id="PF01408">
    <property type="entry name" value="GFO_IDH_MocA"/>
    <property type="match status" value="1"/>
</dbReference>
<dbReference type="SUPFAM" id="SSF51735">
    <property type="entry name" value="NAD(P)-binding Rossmann-fold domains"/>
    <property type="match status" value="1"/>
</dbReference>
<dbReference type="EMBL" id="FNCY01000016">
    <property type="protein sequence ID" value="SDI28735.1"/>
    <property type="molecule type" value="Genomic_DNA"/>
</dbReference>
<proteinExistence type="predicted"/>
<accession>A0A1G8JBW4</accession>
<dbReference type="RefSeq" id="WP_218122777.1">
    <property type="nucleotide sequence ID" value="NZ_FNCY01000016.1"/>
</dbReference>
<evidence type="ECO:0000313" key="3">
    <source>
        <dbReference type="Proteomes" id="UP000198607"/>
    </source>
</evidence>
<sequence>MHRLRLAVVGLGEAGRAHAERLRDHDDCVLAAVCDPVPGAIERVAGYGVPRFHRLAELLDALRPDGVILAMPAASQVEAAL</sequence>
<dbReference type="GO" id="GO:0000166">
    <property type="term" value="F:nucleotide binding"/>
    <property type="evidence" value="ECO:0007669"/>
    <property type="project" value="InterPro"/>
</dbReference>
<evidence type="ECO:0000259" key="1">
    <source>
        <dbReference type="Pfam" id="PF01408"/>
    </source>
</evidence>
<reference evidence="2 3" key="1">
    <citation type="submission" date="2016-10" db="EMBL/GenBank/DDBJ databases">
        <authorList>
            <person name="de Groot N.N."/>
        </authorList>
    </citation>
    <scope>NUCLEOTIDE SEQUENCE [LARGE SCALE GENOMIC DNA]</scope>
    <source>
        <strain evidence="2 3">DSM 5885</strain>
    </source>
</reference>
<dbReference type="Proteomes" id="UP000198607">
    <property type="component" value="Unassembled WGS sequence"/>
</dbReference>
<dbReference type="InterPro" id="IPR036291">
    <property type="entry name" value="NAD(P)-bd_dom_sf"/>
</dbReference>
<protein>
    <submittedName>
        <fullName evidence="2">Oxidoreductase family, NAD-binding Rossmann fold</fullName>
    </submittedName>
</protein>
<feature type="domain" description="Gfo/Idh/MocA-like oxidoreductase N-terminal" evidence="1">
    <location>
        <begin position="4"/>
        <end position="79"/>
    </location>
</feature>
<dbReference type="STRING" id="83767.SAMN05660652_03169"/>
<gene>
    <name evidence="2" type="ORF">SAMN05660652_03169</name>
</gene>